<feature type="domain" description="Maltose/galactoside acetyltransferase" evidence="6">
    <location>
        <begin position="9"/>
        <end position="66"/>
    </location>
</feature>
<keyword evidence="4 5" id="KW-0012">Acyltransferase</keyword>
<dbReference type="SUPFAM" id="SSF51161">
    <property type="entry name" value="Trimeric LpxA-like enzymes"/>
    <property type="match status" value="1"/>
</dbReference>
<dbReference type="Pfam" id="PF00132">
    <property type="entry name" value="Hexapep"/>
    <property type="match status" value="1"/>
</dbReference>
<organism evidence="7 8">
    <name type="scientific">Cellulomonas terrae</name>
    <dbReference type="NCBI Taxonomy" id="311234"/>
    <lineage>
        <taxon>Bacteria</taxon>
        <taxon>Bacillati</taxon>
        <taxon>Actinomycetota</taxon>
        <taxon>Actinomycetes</taxon>
        <taxon>Micrococcales</taxon>
        <taxon>Cellulomonadaceae</taxon>
        <taxon>Cellulomonas</taxon>
    </lineage>
</organism>
<dbReference type="InterPro" id="IPR001451">
    <property type="entry name" value="Hexapep"/>
</dbReference>
<dbReference type="RefSeq" id="WP_146845782.1">
    <property type="nucleotide sequence ID" value="NZ_BJWH01000007.1"/>
</dbReference>
<dbReference type="SMART" id="SM01266">
    <property type="entry name" value="Mac"/>
    <property type="match status" value="1"/>
</dbReference>
<evidence type="ECO:0000259" key="6">
    <source>
        <dbReference type="SMART" id="SM01266"/>
    </source>
</evidence>
<comment type="caution">
    <text evidence="7">The sequence shown here is derived from an EMBL/GenBank/DDBJ whole genome shotgun (WGS) entry which is preliminary data.</text>
</comment>
<dbReference type="PANTHER" id="PTHR43017:SF1">
    <property type="entry name" value="ACETYLTRANSFERASE YJL218W-RELATED"/>
    <property type="match status" value="1"/>
</dbReference>
<dbReference type="AlphaFoldDB" id="A0A511JJX0"/>
<dbReference type="InterPro" id="IPR011004">
    <property type="entry name" value="Trimer_LpxA-like_sf"/>
</dbReference>
<dbReference type="EMBL" id="BJWH01000007">
    <property type="protein sequence ID" value="GEL98256.1"/>
    <property type="molecule type" value="Genomic_DNA"/>
</dbReference>
<dbReference type="CDD" id="cd03357">
    <property type="entry name" value="LbH_MAT_GAT"/>
    <property type="match status" value="1"/>
</dbReference>
<dbReference type="Gene3D" id="2.160.10.10">
    <property type="entry name" value="Hexapeptide repeat proteins"/>
    <property type="match status" value="1"/>
</dbReference>
<dbReference type="OrthoDB" id="2643438at2"/>
<keyword evidence="3" id="KW-0677">Repeat</keyword>
<dbReference type="PANTHER" id="PTHR43017">
    <property type="entry name" value="GALACTOSIDE O-ACETYLTRANSFERASE"/>
    <property type="match status" value="1"/>
</dbReference>
<keyword evidence="8" id="KW-1185">Reference proteome</keyword>
<accession>A0A511JJX0</accession>
<dbReference type="Pfam" id="PF12464">
    <property type="entry name" value="Mac"/>
    <property type="match status" value="1"/>
</dbReference>
<keyword evidence="2 5" id="KW-0808">Transferase</keyword>
<proteinExistence type="inferred from homology"/>
<evidence type="ECO:0000256" key="2">
    <source>
        <dbReference type="ARBA" id="ARBA00022679"/>
    </source>
</evidence>
<dbReference type="GO" id="GO:0008870">
    <property type="term" value="F:galactoside O-acetyltransferase activity"/>
    <property type="evidence" value="ECO:0007669"/>
    <property type="project" value="TreeGrafter"/>
</dbReference>
<dbReference type="EC" id="2.3.1.-" evidence="5"/>
<dbReference type="InterPro" id="IPR018357">
    <property type="entry name" value="Hexapep_transf_CS"/>
</dbReference>
<dbReference type="InterPro" id="IPR024688">
    <property type="entry name" value="Mac_dom"/>
</dbReference>
<evidence type="ECO:0000313" key="7">
    <source>
        <dbReference type="EMBL" id="GEL98256.1"/>
    </source>
</evidence>
<name>A0A511JJX0_9CELL</name>
<gene>
    <name evidence="7" type="primary">lacA</name>
    <name evidence="7" type="ORF">CTE05_18030</name>
</gene>
<sequence length="202" mass="21576">MTDEYEAVRAKLNDGSLYVDYGPGLEALEAERVAGKELTYDYNHSRPAEAARRTSILQQLLGSVGSGAWVEPPFHVSYGSHVHVGDAFYANFNLVLVDDADIHIGDRVMIAPNVTISTAGHPTVPEERVGGRQFSLPVRIEDDVWIGANVVILPGVTVGAGSVIGAGSVVTRDIPPRVVAVGSPCRVLRSVDDEGGRPHRLA</sequence>
<evidence type="ECO:0000256" key="3">
    <source>
        <dbReference type="ARBA" id="ARBA00022737"/>
    </source>
</evidence>
<evidence type="ECO:0000256" key="1">
    <source>
        <dbReference type="ARBA" id="ARBA00007274"/>
    </source>
</evidence>
<protein>
    <recommendedName>
        <fullName evidence="5">Acetyltransferase</fullName>
        <ecNumber evidence="5">2.3.1.-</ecNumber>
    </recommendedName>
</protein>
<dbReference type="FunFam" id="2.160.10.10:FF:000025">
    <property type="entry name" value="Hexapeptide-repeat containing-acetyltransferase"/>
    <property type="match status" value="1"/>
</dbReference>
<evidence type="ECO:0000256" key="5">
    <source>
        <dbReference type="RuleBase" id="RU367021"/>
    </source>
</evidence>
<evidence type="ECO:0000256" key="4">
    <source>
        <dbReference type="ARBA" id="ARBA00023315"/>
    </source>
</evidence>
<evidence type="ECO:0000313" key="8">
    <source>
        <dbReference type="Proteomes" id="UP000321049"/>
    </source>
</evidence>
<dbReference type="InterPro" id="IPR039369">
    <property type="entry name" value="LacA-like"/>
</dbReference>
<dbReference type="PROSITE" id="PS00101">
    <property type="entry name" value="HEXAPEP_TRANSFERASES"/>
    <property type="match status" value="1"/>
</dbReference>
<reference evidence="7 8" key="1">
    <citation type="submission" date="2019-07" db="EMBL/GenBank/DDBJ databases">
        <title>Whole genome shotgun sequence of Cellulomonas terrae NBRC 100819.</title>
        <authorList>
            <person name="Hosoyama A."/>
            <person name="Uohara A."/>
            <person name="Ohji S."/>
            <person name="Ichikawa N."/>
        </authorList>
    </citation>
    <scope>NUCLEOTIDE SEQUENCE [LARGE SCALE GENOMIC DNA]</scope>
    <source>
        <strain evidence="7 8">NBRC 100819</strain>
    </source>
</reference>
<dbReference type="Proteomes" id="UP000321049">
    <property type="component" value="Unassembled WGS sequence"/>
</dbReference>
<comment type="similarity">
    <text evidence="1 5">Belongs to the transferase hexapeptide repeat family.</text>
</comment>